<feature type="compositionally biased region" description="Basic residues" evidence="3">
    <location>
        <begin position="196"/>
        <end position="205"/>
    </location>
</feature>
<feature type="region of interest" description="Disordered" evidence="3">
    <location>
        <begin position="1"/>
        <end position="29"/>
    </location>
</feature>
<evidence type="ECO:0000259" key="4">
    <source>
        <dbReference type="Pfam" id="PF09631"/>
    </source>
</evidence>
<gene>
    <name evidence="6" type="primary">LOC110976354</name>
</gene>
<dbReference type="GO" id="GO:0006388">
    <property type="term" value="P:tRNA splicing, via endonucleolytic cleavage and ligation"/>
    <property type="evidence" value="ECO:0007669"/>
    <property type="project" value="InterPro"/>
</dbReference>
<dbReference type="PANTHER" id="PTHR28582:SF1">
    <property type="entry name" value="TRNA-SPLICING ENDONUCLEASE SUBUNIT SEN15"/>
    <property type="match status" value="1"/>
</dbReference>
<dbReference type="InterPro" id="IPR018593">
    <property type="entry name" value="tRNA-endonuc_su_Sen15"/>
</dbReference>
<feature type="region of interest" description="Disordered" evidence="3">
    <location>
        <begin position="128"/>
        <end position="149"/>
    </location>
</feature>
<dbReference type="GO" id="GO:0005634">
    <property type="term" value="C:nucleus"/>
    <property type="evidence" value="ECO:0007669"/>
    <property type="project" value="UniProtKB-ARBA"/>
</dbReference>
<feature type="region of interest" description="Disordered" evidence="3">
    <location>
        <begin position="173"/>
        <end position="232"/>
    </location>
</feature>
<evidence type="ECO:0000313" key="5">
    <source>
        <dbReference type="Proteomes" id="UP000694845"/>
    </source>
</evidence>
<dbReference type="PANTHER" id="PTHR28582">
    <property type="entry name" value="TRNA-SPLICING ENDONUCLEASE SUBUNIT SEN15"/>
    <property type="match status" value="1"/>
</dbReference>
<name>A0A8B7XWJ0_ACAPL</name>
<dbReference type="GO" id="GO:0003676">
    <property type="term" value="F:nucleic acid binding"/>
    <property type="evidence" value="ECO:0007669"/>
    <property type="project" value="InterPro"/>
</dbReference>
<keyword evidence="2" id="KW-0819">tRNA processing</keyword>
<dbReference type="OMA" id="CEAKDWW"/>
<dbReference type="Proteomes" id="UP000694845">
    <property type="component" value="Unplaced"/>
</dbReference>
<dbReference type="CTD" id="116461"/>
<dbReference type="OrthoDB" id="10002170at2759"/>
<dbReference type="RefSeq" id="XP_022085239.1">
    <property type="nucleotide sequence ID" value="XM_022229547.1"/>
</dbReference>
<dbReference type="InterPro" id="IPR011856">
    <property type="entry name" value="tRNA_endonuc-like_dom_sf"/>
</dbReference>
<evidence type="ECO:0000256" key="2">
    <source>
        <dbReference type="ARBA" id="ARBA00022694"/>
    </source>
</evidence>
<comment type="similarity">
    <text evidence="1">Belongs to the SEN15 family.</text>
</comment>
<reference evidence="6" key="1">
    <citation type="submission" date="2025-08" db="UniProtKB">
        <authorList>
            <consortium name="RefSeq"/>
        </authorList>
    </citation>
    <scope>IDENTIFICATION</scope>
</reference>
<organism evidence="5 6">
    <name type="scientific">Acanthaster planci</name>
    <name type="common">Crown-of-thorns starfish</name>
    <dbReference type="NCBI Taxonomy" id="133434"/>
    <lineage>
        <taxon>Eukaryota</taxon>
        <taxon>Metazoa</taxon>
        <taxon>Echinodermata</taxon>
        <taxon>Eleutherozoa</taxon>
        <taxon>Asterozoa</taxon>
        <taxon>Asteroidea</taxon>
        <taxon>Valvatacea</taxon>
        <taxon>Valvatida</taxon>
        <taxon>Acanthasteridae</taxon>
        <taxon>Acanthaster</taxon>
    </lineage>
</organism>
<dbReference type="SUPFAM" id="SSF53032">
    <property type="entry name" value="tRNA-intron endonuclease catalytic domain-like"/>
    <property type="match status" value="1"/>
</dbReference>
<dbReference type="Gene3D" id="3.40.1350.10">
    <property type="match status" value="1"/>
</dbReference>
<dbReference type="KEGG" id="aplc:110976354"/>
<evidence type="ECO:0000256" key="3">
    <source>
        <dbReference type="SAM" id="MobiDB-lite"/>
    </source>
</evidence>
<dbReference type="GeneID" id="110976354"/>
<dbReference type="Pfam" id="PF09631">
    <property type="entry name" value="Sen15"/>
    <property type="match status" value="1"/>
</dbReference>
<accession>A0A8B7XWJ0</accession>
<sequence>MTSIVNSKMAAPMSTENSSSSDEDDFQENEHLQPKVHRYNWLSDHPKYTEMRSWKLDNDVQIFTTLVVYLNLCEAKDWWSVEIHPCRELNLAFITGKPRKKGNLRVVLPVTTETQLSHKRLKQFLQHIQLPGPPPPTSTSPDEVDTMPREDMPTSLVLAITEPGSTIVYYEISDGLVPPSDPPKEDEEDDETSRRPTIRTRKRHPKDGPTGIQETVTEYSNEERDEFMEEEL</sequence>
<evidence type="ECO:0000256" key="1">
    <source>
        <dbReference type="ARBA" id="ARBA00006091"/>
    </source>
</evidence>
<protein>
    <submittedName>
        <fullName evidence="6">Uncharacterized protein LOC110976354</fullName>
    </submittedName>
</protein>
<dbReference type="InterPro" id="IPR036167">
    <property type="entry name" value="tRNA_intron_Endo_cat-like_sf"/>
</dbReference>
<feature type="domain" description="tRNA-splicing endonuclease subunit Sen15" evidence="4">
    <location>
        <begin position="68"/>
        <end position="181"/>
    </location>
</feature>
<evidence type="ECO:0000313" key="6">
    <source>
        <dbReference type="RefSeq" id="XP_022085239.1"/>
    </source>
</evidence>
<keyword evidence="5" id="KW-1185">Reference proteome</keyword>
<proteinExistence type="inferred from homology"/>
<feature type="compositionally biased region" description="Acidic residues" evidence="3">
    <location>
        <begin position="223"/>
        <end position="232"/>
    </location>
</feature>
<dbReference type="AlphaFoldDB" id="A0A8B7XWJ0"/>